<feature type="domain" description="LysM" evidence="12">
    <location>
        <begin position="239"/>
        <end position="282"/>
    </location>
</feature>
<dbReference type="PANTHER" id="PTHR30582:SF24">
    <property type="entry name" value="L,D-TRANSPEPTIDASE ERFK_SRFK-RELATED"/>
    <property type="match status" value="1"/>
</dbReference>
<feature type="region of interest" description="Disordered" evidence="10">
    <location>
        <begin position="1"/>
        <end position="22"/>
    </location>
</feature>
<name>A0ABV4U7E0_9BACT</name>
<sequence>MALSSQSSRSGMRRHYSSGGGRRRSSRRWLVVFAVVLLVGGSFWLFRGGGDDADLGETASQPIADADASRDADGNADREPAAVNEQPTRNAPAPSLATAGRTPRIADMNPVAEVPTTATRERTTEASREPETPRSANEQPRQAERRTEPNTSSNTATRERATATNTGTPTIESSEIRRGMDMIADGDYIEGRRVLSAILFDDRRRLSRSDARAIRETLASVNDRLVFSPEVASGDPIAEQYNVQSGDLLARIARRYKLTYPFLEQINRIDARRLQVGQSIKLIRGPFHARVSKSEFRMDVYVQQSDGSPIYIRSFDVGLGEDDSTPEGMWVIEPGRKVVNPDWRNPRTGEYFRADDPKNPIGDFWLALDGIDGNTADRRGYGIHGTIEPDSIGQQASMGCIRLRDGDIEQIFHMLVEGESTVEVVR</sequence>
<feature type="domain" description="L,D-TPase catalytic" evidence="13">
    <location>
        <begin position="287"/>
        <end position="425"/>
    </location>
</feature>
<dbReference type="Gene3D" id="2.40.440.10">
    <property type="entry name" value="L,D-transpeptidase catalytic domain-like"/>
    <property type="match status" value="1"/>
</dbReference>
<dbReference type="SUPFAM" id="SSF54106">
    <property type="entry name" value="LysM domain"/>
    <property type="match status" value="1"/>
</dbReference>
<evidence type="ECO:0000313" key="15">
    <source>
        <dbReference type="Proteomes" id="UP001575105"/>
    </source>
</evidence>
<dbReference type="EMBL" id="JBGUBD010000007">
    <property type="protein sequence ID" value="MFA9479065.1"/>
    <property type="molecule type" value="Genomic_DNA"/>
</dbReference>
<keyword evidence="3" id="KW-0328">Glycosyltransferase</keyword>
<dbReference type="PROSITE" id="PS52029">
    <property type="entry name" value="LD_TPASE"/>
    <property type="match status" value="1"/>
</dbReference>
<evidence type="ECO:0000256" key="11">
    <source>
        <dbReference type="SAM" id="Phobius"/>
    </source>
</evidence>
<dbReference type="PANTHER" id="PTHR30582">
    <property type="entry name" value="L,D-TRANSPEPTIDASE"/>
    <property type="match status" value="1"/>
</dbReference>
<comment type="caution">
    <text evidence="14">The sequence shown here is derived from an EMBL/GenBank/DDBJ whole genome shotgun (WGS) entry which is preliminary data.</text>
</comment>
<dbReference type="InterPro" id="IPR050979">
    <property type="entry name" value="LD-transpeptidase"/>
</dbReference>
<proteinExistence type="inferred from homology"/>
<keyword evidence="11" id="KW-1133">Transmembrane helix</keyword>
<protein>
    <submittedName>
        <fullName evidence="14">L,D-transpeptidase family protein</fullName>
    </submittedName>
</protein>
<evidence type="ECO:0000259" key="12">
    <source>
        <dbReference type="PROSITE" id="PS51782"/>
    </source>
</evidence>
<evidence type="ECO:0000256" key="4">
    <source>
        <dbReference type="ARBA" id="ARBA00022679"/>
    </source>
</evidence>
<dbReference type="SUPFAM" id="SSF141523">
    <property type="entry name" value="L,D-transpeptidase catalytic domain-like"/>
    <property type="match status" value="1"/>
</dbReference>
<dbReference type="PROSITE" id="PS51782">
    <property type="entry name" value="LYSM"/>
    <property type="match status" value="1"/>
</dbReference>
<evidence type="ECO:0000256" key="5">
    <source>
        <dbReference type="ARBA" id="ARBA00022801"/>
    </source>
</evidence>
<feature type="compositionally biased region" description="Basic residues" evidence="10">
    <location>
        <begin position="11"/>
        <end position="22"/>
    </location>
</feature>
<gene>
    <name evidence="14" type="ORF">ACERK3_12305</name>
</gene>
<keyword evidence="4" id="KW-0808">Transferase</keyword>
<evidence type="ECO:0000259" key="13">
    <source>
        <dbReference type="PROSITE" id="PS52029"/>
    </source>
</evidence>
<evidence type="ECO:0000256" key="6">
    <source>
        <dbReference type="ARBA" id="ARBA00022960"/>
    </source>
</evidence>
<dbReference type="CDD" id="cd16913">
    <property type="entry name" value="YkuD_like"/>
    <property type="match status" value="1"/>
</dbReference>
<evidence type="ECO:0000313" key="14">
    <source>
        <dbReference type="EMBL" id="MFA9479065.1"/>
    </source>
</evidence>
<evidence type="ECO:0000256" key="8">
    <source>
        <dbReference type="ARBA" id="ARBA00023316"/>
    </source>
</evidence>
<feature type="active site" description="Proton donor/acceptor" evidence="9">
    <location>
        <position position="384"/>
    </location>
</feature>
<keyword evidence="5" id="KW-0378">Hydrolase</keyword>
<feature type="region of interest" description="Disordered" evidence="10">
    <location>
        <begin position="63"/>
        <end position="178"/>
    </location>
</feature>
<evidence type="ECO:0000256" key="2">
    <source>
        <dbReference type="ARBA" id="ARBA00005992"/>
    </source>
</evidence>
<keyword evidence="8 9" id="KW-0961">Cell wall biogenesis/degradation</keyword>
<feature type="active site" description="Nucleophile" evidence="9">
    <location>
        <position position="400"/>
    </location>
</feature>
<dbReference type="CDD" id="cd00118">
    <property type="entry name" value="LysM"/>
    <property type="match status" value="1"/>
</dbReference>
<keyword evidence="6 9" id="KW-0133">Cell shape</keyword>
<feature type="compositionally biased region" description="Basic and acidic residues" evidence="10">
    <location>
        <begin position="119"/>
        <end position="132"/>
    </location>
</feature>
<comment type="pathway">
    <text evidence="1 9">Cell wall biogenesis; peptidoglycan biosynthesis.</text>
</comment>
<evidence type="ECO:0000256" key="3">
    <source>
        <dbReference type="ARBA" id="ARBA00022676"/>
    </source>
</evidence>
<accession>A0ABV4U7E0</accession>
<keyword evidence="11" id="KW-0812">Transmembrane</keyword>
<evidence type="ECO:0000256" key="7">
    <source>
        <dbReference type="ARBA" id="ARBA00022984"/>
    </source>
</evidence>
<feature type="compositionally biased region" description="Low complexity" evidence="10">
    <location>
        <begin position="151"/>
        <end position="168"/>
    </location>
</feature>
<dbReference type="InterPro" id="IPR038063">
    <property type="entry name" value="Transpep_catalytic_dom"/>
</dbReference>
<feature type="transmembrane region" description="Helical" evidence="11">
    <location>
        <begin position="29"/>
        <end position="46"/>
    </location>
</feature>
<evidence type="ECO:0000256" key="1">
    <source>
        <dbReference type="ARBA" id="ARBA00004752"/>
    </source>
</evidence>
<reference evidence="14 15" key="1">
    <citation type="submission" date="2024-08" db="EMBL/GenBank/DDBJ databases">
        <title>Whole-genome sequencing of halo(alkali)philic microorganisms from hypersaline lakes.</title>
        <authorList>
            <person name="Sorokin D.Y."/>
            <person name="Merkel A.Y."/>
            <person name="Messina E."/>
            <person name="Yakimov M."/>
        </authorList>
    </citation>
    <scope>NUCLEOTIDE SEQUENCE [LARGE SCALE GENOMIC DNA]</scope>
    <source>
        <strain evidence="14 15">AB-hyl4</strain>
    </source>
</reference>
<dbReference type="InterPro" id="IPR036779">
    <property type="entry name" value="LysM_dom_sf"/>
</dbReference>
<keyword evidence="7 9" id="KW-0573">Peptidoglycan synthesis</keyword>
<dbReference type="RefSeq" id="WP_425345993.1">
    <property type="nucleotide sequence ID" value="NZ_JBGUBD010000007.1"/>
</dbReference>
<dbReference type="Pfam" id="PF01476">
    <property type="entry name" value="LysM"/>
    <property type="match status" value="1"/>
</dbReference>
<comment type="similarity">
    <text evidence="2">Belongs to the YkuD family.</text>
</comment>
<evidence type="ECO:0000256" key="9">
    <source>
        <dbReference type="PROSITE-ProRule" id="PRU01373"/>
    </source>
</evidence>
<dbReference type="InterPro" id="IPR018392">
    <property type="entry name" value="LysM"/>
</dbReference>
<feature type="compositionally biased region" description="Basic and acidic residues" evidence="10">
    <location>
        <begin position="67"/>
        <end position="80"/>
    </location>
</feature>
<evidence type="ECO:0000256" key="10">
    <source>
        <dbReference type="SAM" id="MobiDB-lite"/>
    </source>
</evidence>
<dbReference type="Gene3D" id="3.10.350.10">
    <property type="entry name" value="LysM domain"/>
    <property type="match status" value="1"/>
</dbReference>
<dbReference type="Proteomes" id="UP001575105">
    <property type="component" value="Unassembled WGS sequence"/>
</dbReference>
<keyword evidence="11" id="KW-0472">Membrane</keyword>
<dbReference type="Pfam" id="PF03734">
    <property type="entry name" value="YkuD"/>
    <property type="match status" value="1"/>
</dbReference>
<organism evidence="14 15">
    <name type="scientific">Natronomicrosphaera hydrolytica</name>
    <dbReference type="NCBI Taxonomy" id="3242702"/>
    <lineage>
        <taxon>Bacteria</taxon>
        <taxon>Pseudomonadati</taxon>
        <taxon>Planctomycetota</taxon>
        <taxon>Phycisphaerae</taxon>
        <taxon>Phycisphaerales</taxon>
        <taxon>Phycisphaeraceae</taxon>
        <taxon>Natronomicrosphaera</taxon>
    </lineage>
</organism>
<dbReference type="InterPro" id="IPR005490">
    <property type="entry name" value="LD_TPept_cat_dom"/>
</dbReference>
<keyword evidence="15" id="KW-1185">Reference proteome</keyword>